<evidence type="ECO:0000256" key="16">
    <source>
        <dbReference type="ARBA" id="ARBA00023242"/>
    </source>
</evidence>
<evidence type="ECO:0000256" key="14">
    <source>
        <dbReference type="ARBA" id="ARBA00023125"/>
    </source>
</evidence>
<comment type="cofactor">
    <cofactor evidence="17">
        <name>Mg(2+)</name>
        <dbReference type="ChEBI" id="CHEBI:18420"/>
    </cofactor>
    <text evidence="17">Binds 2 magnesium ions per subunit. They probably participate in the reaction catalyzed by the enzyme. May bind an additional third magnesium ion after substrate binding.</text>
</comment>
<evidence type="ECO:0000256" key="3">
    <source>
        <dbReference type="ARBA" id="ARBA00020324"/>
    </source>
</evidence>
<accession>A0AA39FQ38</accession>
<keyword evidence="15 17" id="KW-0234">DNA repair</keyword>
<dbReference type="GO" id="GO:0035312">
    <property type="term" value="F:5'-3' DNA exonuclease activity"/>
    <property type="evidence" value="ECO:0007669"/>
    <property type="project" value="UniProtKB-UniRule"/>
</dbReference>
<feature type="compositionally biased region" description="Polar residues" evidence="18">
    <location>
        <begin position="467"/>
        <end position="486"/>
    </location>
</feature>
<dbReference type="InterPro" id="IPR036279">
    <property type="entry name" value="5-3_exonuclease_C_sf"/>
</dbReference>
<keyword evidence="10 17" id="KW-0378">Hydrolase</keyword>
<keyword evidence="8 17" id="KW-0227">DNA damage</keyword>
<reference evidence="21" key="2">
    <citation type="submission" date="2023-03" db="EMBL/GenBank/DDBJ databases">
        <authorList>
            <person name="Inwood S.N."/>
            <person name="Skelly J.G."/>
            <person name="Guhlin J."/>
            <person name="Harrop T.W.R."/>
            <person name="Goldson S.G."/>
            <person name="Dearden P.K."/>
        </authorList>
    </citation>
    <scope>NUCLEOTIDE SEQUENCE</scope>
    <source>
        <strain evidence="21">Irish</strain>
        <tissue evidence="21">Whole body</tissue>
    </source>
</reference>
<feature type="compositionally biased region" description="Polar residues" evidence="18">
    <location>
        <begin position="706"/>
        <end position="717"/>
    </location>
</feature>
<dbReference type="AlphaFoldDB" id="A0AA39FQ38"/>
<keyword evidence="11 17" id="KW-0269">Exonuclease</keyword>
<sequence>MGITGLIPFLEKSSTKGNISQFSGCTVAIDTYCWLHKGAFSCADKIAMGQPTDAYVRYCIKFVDMLLANRIKPILVFDGCYLPAKAETEIKRRESREANKKRAAELIAMGETSQGRTLLRRSIDITHEMALELIKKCHEKNVDCIVAPYEADAQLAYLNISGIADVVITEDSDLTLFGCKKIFFKMDINGFGLLVEQDRLHLAMNLRSDHFDMEKFRHMCILSGCDYLASLPGIGLQKACKFVVKNSDNDIQRALGRLSSYLNMKSLIVTTEYREAFMRALVTFKHQLVFCPLQRKQVRLTPPSEEVTPEQLHHAGDEKPADLAWDLAIGNCHPITLKKLHNYNPDTFALTNRKTNAWLDNKLAKHVSIWSKDFKLQDKIVSVKKDETTKWPETSNRLIVMNTKAIKHEMSPLKRSYDEVDNDLSENDLMRLYGNSNKMMKNDELIENINLEKKVEVIEMKTPPSSPVKNQNPFLKKTSPTETSPCLVTGRRRKNFRTLIAFQPTIIDDNVIVKSRFFSNNQQQTEVNPKATIIPETQDIDLPHTQIDEYKENSIHTNVAEKCAVDKNEEILPRTDSGVDVDDCEYDESKKLNEKHDIDPSSHDCELSIAKTETNINNLDELMDDQCVILNSVMKAQRDPCSDDISDYVVDDSHANSLKSSFFKWSNPKGLQTLGASNKDVRVMNKRAQSSSQTKVPTRKPLLKKSLSTPPGSQQKLLNMYGFQKKTSSGEQ</sequence>
<evidence type="ECO:0000256" key="7">
    <source>
        <dbReference type="ARBA" id="ARBA00022759"/>
    </source>
</evidence>
<evidence type="ECO:0000256" key="5">
    <source>
        <dbReference type="ARBA" id="ARBA00022722"/>
    </source>
</evidence>
<dbReference type="Pfam" id="PF00867">
    <property type="entry name" value="XPG_I"/>
    <property type="match status" value="1"/>
</dbReference>
<protein>
    <recommendedName>
        <fullName evidence="3 17">Exonuclease 1</fullName>
        <ecNumber evidence="17">3.1.-.-</ecNumber>
    </recommendedName>
</protein>
<keyword evidence="4" id="KW-0597">Phosphoprotein</keyword>
<keyword evidence="12 17" id="KW-0460">Magnesium</keyword>
<keyword evidence="14 17" id="KW-0238">DNA-binding</keyword>
<feature type="region of interest" description="Disordered" evidence="18">
    <location>
        <begin position="462"/>
        <end position="487"/>
    </location>
</feature>
<feature type="compositionally biased region" description="Polar residues" evidence="18">
    <location>
        <begin position="687"/>
        <end position="696"/>
    </location>
</feature>
<dbReference type="PROSITE" id="PS00842">
    <property type="entry name" value="XPG_2"/>
    <property type="match status" value="1"/>
</dbReference>
<evidence type="ECO:0000256" key="17">
    <source>
        <dbReference type="RuleBase" id="RU910737"/>
    </source>
</evidence>
<dbReference type="FunFam" id="1.10.150.20:FF:000011">
    <property type="entry name" value="exonuclease 1"/>
    <property type="match status" value="1"/>
</dbReference>
<evidence type="ECO:0000256" key="4">
    <source>
        <dbReference type="ARBA" id="ARBA00022553"/>
    </source>
</evidence>
<comment type="subcellular location">
    <subcellularLocation>
        <location evidence="1 17">Nucleus</location>
    </subcellularLocation>
</comment>
<dbReference type="Proteomes" id="UP001168990">
    <property type="component" value="Unassembled WGS sequence"/>
</dbReference>
<evidence type="ECO:0000313" key="21">
    <source>
        <dbReference type="EMBL" id="KAK0173747.1"/>
    </source>
</evidence>
<comment type="similarity">
    <text evidence="2 17">Belongs to the XPG/RAD2 endonuclease family. EXO1 subfamily.</text>
</comment>
<dbReference type="CDD" id="cd09908">
    <property type="entry name" value="H3TH_EXO1"/>
    <property type="match status" value="1"/>
</dbReference>
<keyword evidence="7" id="KW-0255">Endonuclease</keyword>
<dbReference type="SMART" id="SM00485">
    <property type="entry name" value="XPGN"/>
    <property type="match status" value="1"/>
</dbReference>
<dbReference type="GO" id="GO:0003677">
    <property type="term" value="F:DNA binding"/>
    <property type="evidence" value="ECO:0007669"/>
    <property type="project" value="UniProtKB-UniRule"/>
</dbReference>
<dbReference type="InterPro" id="IPR008918">
    <property type="entry name" value="HhH2"/>
</dbReference>
<dbReference type="PANTHER" id="PTHR11081:SF8">
    <property type="entry name" value="EXONUCLEASE 1"/>
    <property type="match status" value="1"/>
</dbReference>
<dbReference type="SMART" id="SM00279">
    <property type="entry name" value="HhH2"/>
    <property type="match status" value="1"/>
</dbReference>
<feature type="domain" description="XPG-I" evidence="19">
    <location>
        <begin position="138"/>
        <end position="211"/>
    </location>
</feature>
<comment type="function">
    <text evidence="17">5'-&gt;3' double-stranded DNA exonuclease which may also possess a cryptic 3'-&gt;5' double-stranded DNA exonuclease activity. Functions in DNA mismatch repair.</text>
</comment>
<dbReference type="PANTHER" id="PTHR11081">
    <property type="entry name" value="FLAP ENDONUCLEASE FAMILY MEMBER"/>
    <property type="match status" value="1"/>
</dbReference>
<dbReference type="Gene3D" id="3.40.50.1010">
    <property type="entry name" value="5'-nuclease"/>
    <property type="match status" value="1"/>
</dbReference>
<dbReference type="InterPro" id="IPR006086">
    <property type="entry name" value="XPG-I_dom"/>
</dbReference>
<evidence type="ECO:0000256" key="8">
    <source>
        <dbReference type="ARBA" id="ARBA00022763"/>
    </source>
</evidence>
<reference evidence="21" key="1">
    <citation type="journal article" date="2023" name="bioRxiv">
        <title>Scaffold-level genome assemblies of two parasitoid biocontrol wasps reveal the parthenogenesis mechanism and an associated novel virus.</title>
        <authorList>
            <person name="Inwood S."/>
            <person name="Skelly J."/>
            <person name="Guhlin J."/>
            <person name="Harrop T."/>
            <person name="Goldson S."/>
            <person name="Dearden P."/>
        </authorList>
    </citation>
    <scope>NUCLEOTIDE SEQUENCE</scope>
    <source>
        <strain evidence="21">Irish</strain>
        <tissue evidence="21">Whole body</tissue>
    </source>
</reference>
<dbReference type="InterPro" id="IPR037315">
    <property type="entry name" value="EXO1_H3TH"/>
</dbReference>
<feature type="domain" description="XPG N-terminal" evidence="20">
    <location>
        <begin position="1"/>
        <end position="99"/>
    </location>
</feature>
<dbReference type="EMBL" id="JAQQBS010000002">
    <property type="protein sequence ID" value="KAK0173747.1"/>
    <property type="molecule type" value="Genomic_DNA"/>
</dbReference>
<evidence type="ECO:0000256" key="2">
    <source>
        <dbReference type="ARBA" id="ARBA00010563"/>
    </source>
</evidence>
<evidence type="ECO:0000313" key="22">
    <source>
        <dbReference type="Proteomes" id="UP001168990"/>
    </source>
</evidence>
<evidence type="ECO:0000259" key="19">
    <source>
        <dbReference type="SMART" id="SM00484"/>
    </source>
</evidence>
<evidence type="ECO:0000256" key="6">
    <source>
        <dbReference type="ARBA" id="ARBA00022723"/>
    </source>
</evidence>
<dbReference type="InterPro" id="IPR044752">
    <property type="entry name" value="PIN-like_EXO1"/>
</dbReference>
<keyword evidence="16 17" id="KW-0539">Nucleus</keyword>
<comment type="caution">
    <text evidence="21">The sequence shown here is derived from an EMBL/GenBank/DDBJ whole genome shotgun (WGS) entry which is preliminary data.</text>
</comment>
<dbReference type="Pfam" id="PF00752">
    <property type="entry name" value="XPG_N"/>
    <property type="match status" value="1"/>
</dbReference>
<evidence type="ECO:0000256" key="18">
    <source>
        <dbReference type="SAM" id="MobiDB-lite"/>
    </source>
</evidence>
<evidence type="ECO:0000256" key="11">
    <source>
        <dbReference type="ARBA" id="ARBA00022839"/>
    </source>
</evidence>
<dbReference type="FunFam" id="3.40.50.1010:FF:000002">
    <property type="entry name" value="Exonuclease 1, putative"/>
    <property type="match status" value="1"/>
</dbReference>
<dbReference type="PROSITE" id="PS00841">
    <property type="entry name" value="XPG_1"/>
    <property type="match status" value="1"/>
</dbReference>
<dbReference type="InterPro" id="IPR029060">
    <property type="entry name" value="PIN-like_dom_sf"/>
</dbReference>
<dbReference type="GO" id="GO:0006298">
    <property type="term" value="P:mismatch repair"/>
    <property type="evidence" value="ECO:0007669"/>
    <property type="project" value="TreeGrafter"/>
</dbReference>
<dbReference type="SUPFAM" id="SSF88723">
    <property type="entry name" value="PIN domain-like"/>
    <property type="match status" value="1"/>
</dbReference>
<dbReference type="SUPFAM" id="SSF47807">
    <property type="entry name" value="5' to 3' exonuclease, C-terminal subdomain"/>
    <property type="match status" value="1"/>
</dbReference>
<evidence type="ECO:0000256" key="9">
    <source>
        <dbReference type="ARBA" id="ARBA00022769"/>
    </source>
</evidence>
<evidence type="ECO:0000259" key="20">
    <source>
        <dbReference type="SMART" id="SM00485"/>
    </source>
</evidence>
<dbReference type="EC" id="3.1.-.-" evidence="17"/>
<dbReference type="GO" id="GO:0006310">
    <property type="term" value="P:DNA recombination"/>
    <property type="evidence" value="ECO:0007669"/>
    <property type="project" value="TreeGrafter"/>
</dbReference>
<dbReference type="GO" id="GO:0017108">
    <property type="term" value="F:5'-flap endonuclease activity"/>
    <property type="evidence" value="ECO:0007669"/>
    <property type="project" value="TreeGrafter"/>
</dbReference>
<feature type="region of interest" description="Disordered" evidence="18">
    <location>
        <begin position="685"/>
        <end position="732"/>
    </location>
</feature>
<keyword evidence="13 17" id="KW-0267">Excision nuclease</keyword>
<dbReference type="GO" id="GO:0005634">
    <property type="term" value="C:nucleus"/>
    <property type="evidence" value="ECO:0007669"/>
    <property type="project" value="UniProtKB-SubCell"/>
</dbReference>
<dbReference type="InterPro" id="IPR006085">
    <property type="entry name" value="XPG_DNA_repair_N"/>
</dbReference>
<name>A0AA39FQ38_9HYME</name>
<keyword evidence="6 17" id="KW-0479">Metal-binding</keyword>
<dbReference type="CDD" id="cd09857">
    <property type="entry name" value="PIN_EXO1"/>
    <property type="match status" value="1"/>
</dbReference>
<dbReference type="Gene3D" id="1.10.150.20">
    <property type="entry name" value="5' to 3' exonuclease, C-terminal subdomain"/>
    <property type="match status" value="1"/>
</dbReference>
<keyword evidence="9 17" id="KW-0228">DNA excision</keyword>
<dbReference type="InterPro" id="IPR006084">
    <property type="entry name" value="XPG/Rad2"/>
</dbReference>
<evidence type="ECO:0000256" key="12">
    <source>
        <dbReference type="ARBA" id="ARBA00022842"/>
    </source>
</evidence>
<gene>
    <name evidence="21" type="ORF">PV328_006896</name>
</gene>
<dbReference type="SMART" id="SM00484">
    <property type="entry name" value="XPGI"/>
    <property type="match status" value="1"/>
</dbReference>
<dbReference type="PRINTS" id="PR00853">
    <property type="entry name" value="XPGRADSUPER"/>
</dbReference>
<dbReference type="InterPro" id="IPR019974">
    <property type="entry name" value="XPG_CS"/>
</dbReference>
<evidence type="ECO:0000256" key="13">
    <source>
        <dbReference type="ARBA" id="ARBA00022881"/>
    </source>
</evidence>
<evidence type="ECO:0000256" key="1">
    <source>
        <dbReference type="ARBA" id="ARBA00004123"/>
    </source>
</evidence>
<proteinExistence type="inferred from homology"/>
<keyword evidence="5 17" id="KW-0540">Nuclease</keyword>
<keyword evidence="22" id="KW-1185">Reference proteome</keyword>
<evidence type="ECO:0000256" key="15">
    <source>
        <dbReference type="ARBA" id="ARBA00023204"/>
    </source>
</evidence>
<organism evidence="21 22">
    <name type="scientific">Microctonus aethiopoides</name>
    <dbReference type="NCBI Taxonomy" id="144406"/>
    <lineage>
        <taxon>Eukaryota</taxon>
        <taxon>Metazoa</taxon>
        <taxon>Ecdysozoa</taxon>
        <taxon>Arthropoda</taxon>
        <taxon>Hexapoda</taxon>
        <taxon>Insecta</taxon>
        <taxon>Pterygota</taxon>
        <taxon>Neoptera</taxon>
        <taxon>Endopterygota</taxon>
        <taxon>Hymenoptera</taxon>
        <taxon>Apocrita</taxon>
        <taxon>Ichneumonoidea</taxon>
        <taxon>Braconidae</taxon>
        <taxon>Euphorinae</taxon>
        <taxon>Microctonus</taxon>
    </lineage>
</organism>
<dbReference type="GO" id="GO:0046872">
    <property type="term" value="F:metal ion binding"/>
    <property type="evidence" value="ECO:0007669"/>
    <property type="project" value="UniProtKB-UniRule"/>
</dbReference>
<evidence type="ECO:0000256" key="10">
    <source>
        <dbReference type="ARBA" id="ARBA00022801"/>
    </source>
</evidence>